<feature type="non-terminal residue" evidence="3">
    <location>
        <position position="1"/>
    </location>
</feature>
<name>A0ABN7UZE7_GIGMA</name>
<protein>
    <submittedName>
        <fullName evidence="3">28874_t:CDS:1</fullName>
    </submittedName>
</protein>
<evidence type="ECO:0000259" key="2">
    <source>
        <dbReference type="Pfam" id="PF17830"/>
    </source>
</evidence>
<evidence type="ECO:0000256" key="1">
    <source>
        <dbReference type="ARBA" id="ARBA00022737"/>
    </source>
</evidence>
<sequence length="111" mass="12707">KAAVEFLKKDYSKCLETCKTAMKYDTENKHTSEIQGQMRKCQEAMYQDSPESMEDTIRKAASDPEIMAYPVMQQILQQCQDDPRAFKEHLKNPTVAANIEKLMNAGILRTS</sequence>
<gene>
    <name evidence="3" type="ORF">GMARGA_LOCUS12533</name>
</gene>
<feature type="domain" description="STI1/HOP DP" evidence="2">
    <location>
        <begin position="53"/>
        <end position="104"/>
    </location>
</feature>
<dbReference type="Gene3D" id="1.10.260.100">
    <property type="match status" value="1"/>
</dbReference>
<dbReference type="Proteomes" id="UP000789901">
    <property type="component" value="Unassembled WGS sequence"/>
</dbReference>
<keyword evidence="1" id="KW-0677">Repeat</keyword>
<keyword evidence="4" id="KW-1185">Reference proteome</keyword>
<reference evidence="3 4" key="1">
    <citation type="submission" date="2021-06" db="EMBL/GenBank/DDBJ databases">
        <authorList>
            <person name="Kallberg Y."/>
            <person name="Tangrot J."/>
            <person name="Rosling A."/>
        </authorList>
    </citation>
    <scope>NUCLEOTIDE SEQUENCE [LARGE SCALE GENOMIC DNA]</scope>
    <source>
        <strain evidence="3 4">120-4 pot B 10/14</strain>
    </source>
</reference>
<evidence type="ECO:0000313" key="3">
    <source>
        <dbReference type="EMBL" id="CAG8707435.1"/>
    </source>
</evidence>
<comment type="caution">
    <text evidence="3">The sequence shown here is derived from an EMBL/GenBank/DDBJ whole genome shotgun (WGS) entry which is preliminary data.</text>
</comment>
<dbReference type="Pfam" id="PF17830">
    <property type="entry name" value="STI1-HOP_DP"/>
    <property type="match status" value="1"/>
</dbReference>
<accession>A0ABN7UZE7</accession>
<organism evidence="3 4">
    <name type="scientific">Gigaspora margarita</name>
    <dbReference type="NCBI Taxonomy" id="4874"/>
    <lineage>
        <taxon>Eukaryota</taxon>
        <taxon>Fungi</taxon>
        <taxon>Fungi incertae sedis</taxon>
        <taxon>Mucoromycota</taxon>
        <taxon>Glomeromycotina</taxon>
        <taxon>Glomeromycetes</taxon>
        <taxon>Diversisporales</taxon>
        <taxon>Gigasporaceae</taxon>
        <taxon>Gigaspora</taxon>
    </lineage>
</organism>
<dbReference type="InterPro" id="IPR041243">
    <property type="entry name" value="STI1/HOP_DP"/>
</dbReference>
<dbReference type="EMBL" id="CAJVQB010007688">
    <property type="protein sequence ID" value="CAG8707435.1"/>
    <property type="molecule type" value="Genomic_DNA"/>
</dbReference>
<evidence type="ECO:0000313" key="4">
    <source>
        <dbReference type="Proteomes" id="UP000789901"/>
    </source>
</evidence>
<proteinExistence type="predicted"/>